<dbReference type="Pfam" id="PF13561">
    <property type="entry name" value="adh_short_C2"/>
    <property type="match status" value="1"/>
</dbReference>
<comment type="caution">
    <text evidence="3">The sequence shown here is derived from an EMBL/GenBank/DDBJ whole genome shotgun (WGS) entry which is preliminary data.</text>
</comment>
<dbReference type="PRINTS" id="PR00081">
    <property type="entry name" value="GDHRDH"/>
</dbReference>
<evidence type="ECO:0000256" key="1">
    <source>
        <dbReference type="ARBA" id="ARBA00006484"/>
    </source>
</evidence>
<dbReference type="GO" id="GO:0016616">
    <property type="term" value="F:oxidoreductase activity, acting on the CH-OH group of donors, NAD or NADP as acceptor"/>
    <property type="evidence" value="ECO:0007669"/>
    <property type="project" value="TreeGrafter"/>
</dbReference>
<keyword evidence="2" id="KW-0560">Oxidoreductase</keyword>
<dbReference type="CDD" id="cd05233">
    <property type="entry name" value="SDR_c"/>
    <property type="match status" value="1"/>
</dbReference>
<sequence length="258" mass="27107">MEYIESTPDYRGLSSLAGRHVIVLGAGQGIGRQAAHAAASVGGKVSCVDLDEDRASSVADEIGGVAISGDVTDRNSMESIFAEAVDRLGPVRGLADIVGIAEWAPLVDISDDNWSRSLDLNLRHQFLAMQIGSRYMPDGGAMAFVASVSGQRSAPNHAIYGAAKAGLTNLVRTAALELAPKIRVNAVAPGVTLTPRTSVNLDADRLAAADAWVPLGRIGEARDIAAALLFFLTDQSDWVTGQTLTVDGGTSRKYQYDV</sequence>
<reference evidence="3 4" key="1">
    <citation type="submission" date="2018-02" db="EMBL/GenBank/DDBJ databases">
        <title>8 Nocardia nova and 1 Nocardia cyriacigeorgica strain used for evolution to TMP-SMX.</title>
        <authorList>
            <person name="Mehta H."/>
            <person name="Weng J."/>
            <person name="Shamoo Y."/>
        </authorList>
    </citation>
    <scope>NUCLEOTIDE SEQUENCE [LARGE SCALE GENOMIC DNA]</scope>
    <source>
        <strain evidence="3 4">MDA3139</strain>
    </source>
</reference>
<comment type="similarity">
    <text evidence="1">Belongs to the short-chain dehydrogenases/reductases (SDR) family.</text>
</comment>
<dbReference type="OrthoDB" id="7064009at2"/>
<dbReference type="FunFam" id="3.40.50.720:FF:000084">
    <property type="entry name" value="Short-chain dehydrogenase reductase"/>
    <property type="match status" value="1"/>
</dbReference>
<gene>
    <name evidence="3" type="ORF">C5E45_19575</name>
</gene>
<dbReference type="RefSeq" id="WP_104377138.1">
    <property type="nucleotide sequence ID" value="NZ_PSZC01000013.1"/>
</dbReference>
<dbReference type="PANTHER" id="PTHR42760">
    <property type="entry name" value="SHORT-CHAIN DEHYDROGENASES/REDUCTASES FAMILY MEMBER"/>
    <property type="match status" value="1"/>
</dbReference>
<dbReference type="SUPFAM" id="SSF51735">
    <property type="entry name" value="NAD(P)-binding Rossmann-fold domains"/>
    <property type="match status" value="1"/>
</dbReference>
<dbReference type="PROSITE" id="PS00061">
    <property type="entry name" value="ADH_SHORT"/>
    <property type="match status" value="1"/>
</dbReference>
<dbReference type="GO" id="GO:0006633">
    <property type="term" value="P:fatty acid biosynthetic process"/>
    <property type="evidence" value="ECO:0007669"/>
    <property type="project" value="TreeGrafter"/>
</dbReference>
<dbReference type="InterPro" id="IPR036291">
    <property type="entry name" value="NAD(P)-bd_dom_sf"/>
</dbReference>
<dbReference type="GO" id="GO:0048038">
    <property type="term" value="F:quinone binding"/>
    <property type="evidence" value="ECO:0007669"/>
    <property type="project" value="TreeGrafter"/>
</dbReference>
<accession>A0A2S6AN02</accession>
<dbReference type="PANTHER" id="PTHR42760:SF133">
    <property type="entry name" value="3-OXOACYL-[ACYL-CARRIER-PROTEIN] REDUCTASE"/>
    <property type="match status" value="1"/>
</dbReference>
<evidence type="ECO:0000256" key="2">
    <source>
        <dbReference type="ARBA" id="ARBA00023002"/>
    </source>
</evidence>
<name>A0A2S6AN02_9NOCA</name>
<evidence type="ECO:0000313" key="3">
    <source>
        <dbReference type="EMBL" id="PPJ36615.1"/>
    </source>
</evidence>
<dbReference type="AlphaFoldDB" id="A0A2S6AN02"/>
<protein>
    <submittedName>
        <fullName evidence="3">Short-chain dehydrogenase</fullName>
    </submittedName>
</protein>
<dbReference type="Gene3D" id="3.40.50.720">
    <property type="entry name" value="NAD(P)-binding Rossmann-like Domain"/>
    <property type="match status" value="1"/>
</dbReference>
<dbReference type="Proteomes" id="UP000239874">
    <property type="component" value="Unassembled WGS sequence"/>
</dbReference>
<dbReference type="InterPro" id="IPR002347">
    <property type="entry name" value="SDR_fam"/>
</dbReference>
<evidence type="ECO:0000313" key="4">
    <source>
        <dbReference type="Proteomes" id="UP000239874"/>
    </source>
</evidence>
<dbReference type="EMBL" id="PSZC01000013">
    <property type="protein sequence ID" value="PPJ36615.1"/>
    <property type="molecule type" value="Genomic_DNA"/>
</dbReference>
<organism evidence="3 4">
    <name type="scientific">Nocardia nova</name>
    <dbReference type="NCBI Taxonomy" id="37330"/>
    <lineage>
        <taxon>Bacteria</taxon>
        <taxon>Bacillati</taxon>
        <taxon>Actinomycetota</taxon>
        <taxon>Actinomycetes</taxon>
        <taxon>Mycobacteriales</taxon>
        <taxon>Nocardiaceae</taxon>
        <taxon>Nocardia</taxon>
    </lineage>
</organism>
<proteinExistence type="inferred from homology"/>
<dbReference type="InterPro" id="IPR020904">
    <property type="entry name" value="Sc_DH/Rdtase_CS"/>
</dbReference>